<feature type="region of interest" description="Disordered" evidence="1">
    <location>
        <begin position="82"/>
        <end position="104"/>
    </location>
</feature>
<feature type="compositionally biased region" description="Acidic residues" evidence="1">
    <location>
        <begin position="82"/>
        <end position="94"/>
    </location>
</feature>
<feature type="region of interest" description="Disordered" evidence="1">
    <location>
        <begin position="1"/>
        <end position="39"/>
    </location>
</feature>
<dbReference type="AlphaFoldDB" id="A0AAD4WNM0"/>
<gene>
    <name evidence="2" type="ORF">L3X38_014664</name>
</gene>
<dbReference type="EMBL" id="JAJFAZ020000002">
    <property type="protein sequence ID" value="KAI5346785.1"/>
    <property type="molecule type" value="Genomic_DNA"/>
</dbReference>
<evidence type="ECO:0000256" key="1">
    <source>
        <dbReference type="SAM" id="MobiDB-lite"/>
    </source>
</evidence>
<reference evidence="2 3" key="1">
    <citation type="journal article" date="2022" name="G3 (Bethesda)">
        <title>Whole-genome sequence and methylome profiling of the almond [Prunus dulcis (Mill.) D.A. Webb] cultivar 'Nonpareil'.</title>
        <authorList>
            <person name="D'Amico-Willman K.M."/>
            <person name="Ouma W.Z."/>
            <person name="Meulia T."/>
            <person name="Sideli G.M."/>
            <person name="Gradziel T.M."/>
            <person name="Fresnedo-Ramirez J."/>
        </authorList>
    </citation>
    <scope>NUCLEOTIDE SEQUENCE [LARGE SCALE GENOMIC DNA]</scope>
    <source>
        <strain evidence="2">Clone GOH B32 T37-40</strain>
    </source>
</reference>
<evidence type="ECO:0000313" key="3">
    <source>
        <dbReference type="Proteomes" id="UP001054821"/>
    </source>
</evidence>
<feature type="compositionally biased region" description="Low complexity" evidence="1">
    <location>
        <begin position="11"/>
        <end position="20"/>
    </location>
</feature>
<keyword evidence="3" id="KW-1185">Reference proteome</keyword>
<proteinExistence type="predicted"/>
<sequence length="104" mass="10380">MRRTGRQPAVAARPMAPTGATAGGGARPQEAAGVTGLGLGDHPLGLGGGLVLGLALGRGLEVVEVTVVAMGLVMEIPGAELVEEEEEEEEEETTMAETLAGSSS</sequence>
<protein>
    <submittedName>
        <fullName evidence="2">Uncharacterized protein</fullName>
    </submittedName>
</protein>
<dbReference type="Proteomes" id="UP001054821">
    <property type="component" value="Chromosome 2"/>
</dbReference>
<accession>A0AAD4WNM0</accession>
<name>A0AAD4WNM0_PRUDU</name>
<comment type="caution">
    <text evidence="2">The sequence shown here is derived from an EMBL/GenBank/DDBJ whole genome shotgun (WGS) entry which is preliminary data.</text>
</comment>
<evidence type="ECO:0000313" key="2">
    <source>
        <dbReference type="EMBL" id="KAI5346785.1"/>
    </source>
</evidence>
<organism evidence="2 3">
    <name type="scientific">Prunus dulcis</name>
    <name type="common">Almond</name>
    <name type="synonym">Amygdalus dulcis</name>
    <dbReference type="NCBI Taxonomy" id="3755"/>
    <lineage>
        <taxon>Eukaryota</taxon>
        <taxon>Viridiplantae</taxon>
        <taxon>Streptophyta</taxon>
        <taxon>Embryophyta</taxon>
        <taxon>Tracheophyta</taxon>
        <taxon>Spermatophyta</taxon>
        <taxon>Magnoliopsida</taxon>
        <taxon>eudicotyledons</taxon>
        <taxon>Gunneridae</taxon>
        <taxon>Pentapetalae</taxon>
        <taxon>rosids</taxon>
        <taxon>fabids</taxon>
        <taxon>Rosales</taxon>
        <taxon>Rosaceae</taxon>
        <taxon>Amygdaloideae</taxon>
        <taxon>Amygdaleae</taxon>
        <taxon>Prunus</taxon>
    </lineage>
</organism>